<feature type="transmembrane region" description="Helical" evidence="3">
    <location>
        <begin position="151"/>
        <end position="170"/>
    </location>
</feature>
<reference evidence="5" key="1">
    <citation type="submission" date="2018-05" db="EMBL/GenBank/DDBJ databases">
        <authorList>
            <person name="Lanie J.A."/>
            <person name="Ng W.-L."/>
            <person name="Kazmierczak K.M."/>
            <person name="Andrzejewski T.M."/>
            <person name="Davidsen T.M."/>
            <person name="Wayne K.J."/>
            <person name="Tettelin H."/>
            <person name="Glass J.I."/>
            <person name="Rusch D."/>
            <person name="Podicherti R."/>
            <person name="Tsui H.-C.T."/>
            <person name="Winkler M.E."/>
        </authorList>
    </citation>
    <scope>NUCLEOTIDE SEQUENCE</scope>
</reference>
<dbReference type="InterPro" id="IPR003567">
    <property type="entry name" value="Cyt_c_biogenesis"/>
</dbReference>
<dbReference type="GO" id="GO:0015232">
    <property type="term" value="F:heme transmembrane transporter activity"/>
    <property type="evidence" value="ECO:0007669"/>
    <property type="project" value="InterPro"/>
</dbReference>
<dbReference type="EMBL" id="UINC01007582">
    <property type="protein sequence ID" value="SVA34135.1"/>
    <property type="molecule type" value="Genomic_DNA"/>
</dbReference>
<dbReference type="PANTHER" id="PTHR43653:SF1">
    <property type="entry name" value="CYTOCHROME C-TYPE BIOGENESIS PROTEIN CCMF"/>
    <property type="match status" value="1"/>
</dbReference>
<dbReference type="Pfam" id="PF01578">
    <property type="entry name" value="Cytochrom_C_asm"/>
    <property type="match status" value="1"/>
</dbReference>
<comment type="similarity">
    <text evidence="1">Belongs to the CcmF/CycK/Ccl1/NrfE/CcsA family.</text>
</comment>
<sequence length="265" mass="28074">MALLALALLTSLHQIARPEKAGDPIVRNVTMAAQISPFALLVGAFVLDASSLDLVARYGGDELPLLYRISAVWGGRAGPLLLWAAILAVVIWFMARNDESAPLEVRIMHGWVAALVMLSWLLDPFAAATGAQGELHPLLQTNLMVIHPPIVFSYYTLCLATASVALAGVLRREAAESVHAAQLHWARAGFVLGSIGIGLGGLWAYTVLDWGGYWAWDPVETGSILPWLALLLVVHVRAKPGSSAVSAAPAIGLIAGALAFHATLV</sequence>
<dbReference type="GO" id="GO:0017004">
    <property type="term" value="P:cytochrome complex assembly"/>
    <property type="evidence" value="ECO:0007669"/>
    <property type="project" value="UniProtKB-KW"/>
</dbReference>
<protein>
    <recommendedName>
        <fullName evidence="4">Cytochrome c assembly protein domain-containing protein</fullName>
    </recommendedName>
</protein>
<dbReference type="GO" id="GO:0020037">
    <property type="term" value="F:heme binding"/>
    <property type="evidence" value="ECO:0007669"/>
    <property type="project" value="InterPro"/>
</dbReference>
<dbReference type="PANTHER" id="PTHR43653">
    <property type="entry name" value="CYTOCHROME C ASSEMBLY PROTEIN-RELATED"/>
    <property type="match status" value="1"/>
</dbReference>
<accession>A0A381V182</accession>
<dbReference type="InterPro" id="IPR002541">
    <property type="entry name" value="Cyt_c_assembly"/>
</dbReference>
<evidence type="ECO:0000256" key="3">
    <source>
        <dbReference type="SAM" id="Phobius"/>
    </source>
</evidence>
<evidence type="ECO:0000313" key="5">
    <source>
        <dbReference type="EMBL" id="SVA34135.1"/>
    </source>
</evidence>
<feature type="domain" description="Cytochrome c assembly protein" evidence="4">
    <location>
        <begin position="73"/>
        <end position="243"/>
    </location>
</feature>
<dbReference type="AlphaFoldDB" id="A0A381V182"/>
<evidence type="ECO:0000259" key="4">
    <source>
        <dbReference type="Pfam" id="PF01578"/>
    </source>
</evidence>
<organism evidence="5">
    <name type="scientific">marine metagenome</name>
    <dbReference type="NCBI Taxonomy" id="408172"/>
    <lineage>
        <taxon>unclassified sequences</taxon>
        <taxon>metagenomes</taxon>
        <taxon>ecological metagenomes</taxon>
    </lineage>
</organism>
<feature type="transmembrane region" description="Helical" evidence="3">
    <location>
        <begin position="190"/>
        <end position="208"/>
    </location>
</feature>
<feature type="transmembrane region" description="Helical" evidence="3">
    <location>
        <begin position="107"/>
        <end position="131"/>
    </location>
</feature>
<feature type="transmembrane region" description="Helical" evidence="3">
    <location>
        <begin position="246"/>
        <end position="264"/>
    </location>
</feature>
<proteinExistence type="inferred from homology"/>
<evidence type="ECO:0000256" key="2">
    <source>
        <dbReference type="ARBA" id="ARBA00022748"/>
    </source>
</evidence>
<gene>
    <name evidence="5" type="ORF">METZ01_LOCUS86989</name>
</gene>
<keyword evidence="3" id="KW-0472">Membrane</keyword>
<dbReference type="PRINTS" id="PR01410">
    <property type="entry name" value="CCBIOGENESIS"/>
</dbReference>
<keyword evidence="3" id="KW-0812">Transmembrane</keyword>
<feature type="transmembrane region" description="Helical" evidence="3">
    <location>
        <begin position="77"/>
        <end position="95"/>
    </location>
</feature>
<feature type="non-terminal residue" evidence="5">
    <location>
        <position position="265"/>
    </location>
</feature>
<feature type="transmembrane region" description="Helical" evidence="3">
    <location>
        <begin position="214"/>
        <end position="234"/>
    </location>
</feature>
<dbReference type="GO" id="GO:0016020">
    <property type="term" value="C:membrane"/>
    <property type="evidence" value="ECO:0007669"/>
    <property type="project" value="InterPro"/>
</dbReference>
<keyword evidence="2" id="KW-0201">Cytochrome c-type biogenesis</keyword>
<keyword evidence="3" id="KW-1133">Transmembrane helix</keyword>
<evidence type="ECO:0000256" key="1">
    <source>
        <dbReference type="ARBA" id="ARBA00009186"/>
    </source>
</evidence>
<name>A0A381V182_9ZZZZ</name>